<dbReference type="AlphaFoldDB" id="A0A3G9J2K2"/>
<accession>A0A3G9J2K2</accession>
<gene>
    <name evidence="1" type="ORF">Back2_19610</name>
</gene>
<evidence type="ECO:0000313" key="1">
    <source>
        <dbReference type="EMBL" id="BBH17674.1"/>
    </source>
</evidence>
<dbReference type="Proteomes" id="UP000271573">
    <property type="component" value="Chromosome"/>
</dbReference>
<dbReference type="OrthoDB" id="4182388at2"/>
<dbReference type="RefSeq" id="WP_125569006.1">
    <property type="nucleotide sequence ID" value="NZ_AP019307.1"/>
</dbReference>
<keyword evidence="2" id="KW-1185">Reference proteome</keyword>
<protein>
    <submittedName>
        <fullName evidence="1">Uncharacterized protein</fullName>
    </submittedName>
</protein>
<sequence>MADHSRLGRGWRAHEGRWHPIALEPGQPCHGYATDGGREFLALYVTGGTIWLQSGSRAWDCATIDTVTQISATLRTTGYELRFADGSTERIRVRIPMSVAMRRVTDARFDVVDTWWDDLIRLLPLGSAGHVSEWAVEEYARWSAGFPHTMSGARL</sequence>
<name>A0A3G9J2K2_9ACTN</name>
<dbReference type="KEGG" id="nbe:Back2_19610"/>
<proteinExistence type="predicted"/>
<organism evidence="1 2">
    <name type="scientific">Nocardioides baekrokdamisoli</name>
    <dbReference type="NCBI Taxonomy" id="1804624"/>
    <lineage>
        <taxon>Bacteria</taxon>
        <taxon>Bacillati</taxon>
        <taxon>Actinomycetota</taxon>
        <taxon>Actinomycetes</taxon>
        <taxon>Propionibacteriales</taxon>
        <taxon>Nocardioidaceae</taxon>
        <taxon>Nocardioides</taxon>
    </lineage>
</organism>
<dbReference type="EMBL" id="AP019307">
    <property type="protein sequence ID" value="BBH17674.1"/>
    <property type="molecule type" value="Genomic_DNA"/>
</dbReference>
<evidence type="ECO:0000313" key="2">
    <source>
        <dbReference type="Proteomes" id="UP000271573"/>
    </source>
</evidence>
<reference evidence="1 2" key="1">
    <citation type="submission" date="2018-11" db="EMBL/GenBank/DDBJ databases">
        <title>Complete genome sequence of Nocardioides baekrokdamisoli strain KCTC 39748.</title>
        <authorList>
            <person name="Kang S.W."/>
            <person name="Lee K.C."/>
            <person name="Kim K.K."/>
            <person name="Kim J.S."/>
            <person name="Kim D.S."/>
            <person name="Ko S.H."/>
            <person name="Yang S.H."/>
            <person name="Shin Y.K."/>
            <person name="Lee J.S."/>
        </authorList>
    </citation>
    <scope>NUCLEOTIDE SEQUENCE [LARGE SCALE GENOMIC DNA]</scope>
    <source>
        <strain evidence="1 2">KCTC 39748</strain>
    </source>
</reference>